<dbReference type="RefSeq" id="WP_198737719.1">
    <property type="nucleotide sequence ID" value="NZ_JAEIOS010000010.1"/>
</dbReference>
<accession>A0A934I7G3</accession>
<evidence type="ECO:0000256" key="2">
    <source>
        <dbReference type="SAM" id="SignalP"/>
    </source>
</evidence>
<dbReference type="EMBL" id="JAEIOS010000010">
    <property type="protein sequence ID" value="MBI8988668.1"/>
    <property type="molecule type" value="Genomic_DNA"/>
</dbReference>
<feature type="region of interest" description="Disordered" evidence="1">
    <location>
        <begin position="166"/>
        <end position="192"/>
    </location>
</feature>
<keyword evidence="2" id="KW-0732">Signal</keyword>
<feature type="chain" id="PRO_5037220363" description="Secreted protein" evidence="2">
    <location>
        <begin position="26"/>
        <end position="221"/>
    </location>
</feature>
<protein>
    <recommendedName>
        <fullName evidence="5">Secreted protein</fullName>
    </recommendedName>
</protein>
<gene>
    <name evidence="3" type="ORF">JDV75_02655</name>
</gene>
<sequence length="221" mass="23544">MRRTLRTAAVTAGACVIIGAGVANAGTIVDHDGQTRERAGAVTFTHPDVEYIPEDSSYGKVLKVTWTVTNDSNVWVKSLGPGYNAEGKRYNDAVGQEMLVRCIDGAVPFAPGTIAHCEQYTNVTDADAAAGHTNEETPRFRVLYGMNNVKGEYEWTTAETIPAINLNTGAPVADDDTDTGDKPVEDAPEKPKDRGVLGVIAKILDAVRAFLNKITGGSFSS</sequence>
<name>A0A934I7G3_9CORY</name>
<reference evidence="3" key="1">
    <citation type="submission" date="2020-12" db="EMBL/GenBank/DDBJ databases">
        <title>Genome public.</title>
        <authorList>
            <person name="Sun Q."/>
        </authorList>
    </citation>
    <scope>NUCLEOTIDE SEQUENCE</scope>
    <source>
        <strain evidence="3">CCM 8863</strain>
    </source>
</reference>
<evidence type="ECO:0000256" key="1">
    <source>
        <dbReference type="SAM" id="MobiDB-lite"/>
    </source>
</evidence>
<keyword evidence="4" id="KW-1185">Reference proteome</keyword>
<feature type="compositionally biased region" description="Basic and acidic residues" evidence="1">
    <location>
        <begin position="179"/>
        <end position="192"/>
    </location>
</feature>
<proteinExistence type="predicted"/>
<feature type="signal peptide" evidence="2">
    <location>
        <begin position="1"/>
        <end position="25"/>
    </location>
</feature>
<evidence type="ECO:0000313" key="3">
    <source>
        <dbReference type="EMBL" id="MBI8988668.1"/>
    </source>
</evidence>
<evidence type="ECO:0008006" key="5">
    <source>
        <dbReference type="Google" id="ProtNLM"/>
    </source>
</evidence>
<dbReference type="AlphaFoldDB" id="A0A934I7G3"/>
<evidence type="ECO:0000313" key="4">
    <source>
        <dbReference type="Proteomes" id="UP000645966"/>
    </source>
</evidence>
<comment type="caution">
    <text evidence="3">The sequence shown here is derived from an EMBL/GenBank/DDBJ whole genome shotgun (WGS) entry which is preliminary data.</text>
</comment>
<dbReference type="Proteomes" id="UP000645966">
    <property type="component" value="Unassembled WGS sequence"/>
</dbReference>
<organism evidence="3 4">
    <name type="scientific">Corynebacterium meridianum</name>
    <dbReference type="NCBI Taxonomy" id="2765363"/>
    <lineage>
        <taxon>Bacteria</taxon>
        <taxon>Bacillati</taxon>
        <taxon>Actinomycetota</taxon>
        <taxon>Actinomycetes</taxon>
        <taxon>Mycobacteriales</taxon>
        <taxon>Corynebacteriaceae</taxon>
        <taxon>Corynebacterium</taxon>
    </lineage>
</organism>